<dbReference type="GO" id="GO:0006241">
    <property type="term" value="P:CTP biosynthetic process"/>
    <property type="evidence" value="ECO:0007669"/>
    <property type="project" value="InterPro"/>
</dbReference>
<accession>A0AA35SN84</accession>
<evidence type="ECO:0000259" key="14">
    <source>
        <dbReference type="SMART" id="SM00562"/>
    </source>
</evidence>
<dbReference type="EC" id="2.7.4.6" evidence="13"/>
<dbReference type="SMART" id="SM00562">
    <property type="entry name" value="NDK"/>
    <property type="match status" value="1"/>
</dbReference>
<gene>
    <name evidence="15" type="ORF">GBAR_LOCUS18235</name>
</gene>
<protein>
    <recommendedName>
        <fullName evidence="13">Nucleoside diphosphate kinase</fullName>
        <ecNumber evidence="13">2.7.4.6</ecNumber>
    </recommendedName>
</protein>
<feature type="binding site" evidence="11">
    <location>
        <position position="97"/>
    </location>
    <ligand>
        <name>ATP</name>
        <dbReference type="ChEBI" id="CHEBI:30616"/>
    </ligand>
</feature>
<dbReference type="AlphaFoldDB" id="A0AA35SN84"/>
<evidence type="ECO:0000256" key="9">
    <source>
        <dbReference type="ARBA" id="ARBA00022840"/>
    </source>
</evidence>
<dbReference type="CDD" id="cd04413">
    <property type="entry name" value="NDPk_I"/>
    <property type="match status" value="1"/>
</dbReference>
<evidence type="ECO:0000256" key="8">
    <source>
        <dbReference type="ARBA" id="ARBA00022777"/>
    </source>
</evidence>
<keyword evidence="16" id="KW-1185">Reference proteome</keyword>
<evidence type="ECO:0000313" key="15">
    <source>
        <dbReference type="EMBL" id="CAI8032212.1"/>
    </source>
</evidence>
<keyword evidence="8 13" id="KW-0418">Kinase</keyword>
<feature type="active site" description="Pros-phosphohistidine intermediate" evidence="11">
    <location>
        <position position="142"/>
    </location>
</feature>
<dbReference type="GO" id="GO:0046872">
    <property type="term" value="F:metal ion binding"/>
    <property type="evidence" value="ECO:0007669"/>
    <property type="project" value="UniProtKB-KW"/>
</dbReference>
<keyword evidence="5 13" id="KW-0808">Transferase</keyword>
<dbReference type="Gene3D" id="3.30.70.141">
    <property type="entry name" value="Nucleoside diphosphate kinase-like domain"/>
    <property type="match status" value="1"/>
</dbReference>
<organism evidence="15 16">
    <name type="scientific">Geodia barretti</name>
    <name type="common">Barrett's horny sponge</name>
    <dbReference type="NCBI Taxonomy" id="519541"/>
    <lineage>
        <taxon>Eukaryota</taxon>
        <taxon>Metazoa</taxon>
        <taxon>Porifera</taxon>
        <taxon>Demospongiae</taxon>
        <taxon>Heteroscleromorpha</taxon>
        <taxon>Tetractinellida</taxon>
        <taxon>Astrophorina</taxon>
        <taxon>Geodiidae</taxon>
        <taxon>Geodia</taxon>
    </lineage>
</organism>
<name>A0AA35SN84_GEOBA</name>
<dbReference type="PANTHER" id="PTHR11349">
    <property type="entry name" value="NUCLEOSIDE DIPHOSPHATE KINASE"/>
    <property type="match status" value="1"/>
</dbReference>
<dbReference type="GO" id="GO:0004550">
    <property type="term" value="F:nucleoside diphosphate kinase activity"/>
    <property type="evidence" value="ECO:0007669"/>
    <property type="project" value="UniProtKB-EC"/>
</dbReference>
<dbReference type="GO" id="GO:0006228">
    <property type="term" value="P:UTP biosynthetic process"/>
    <property type="evidence" value="ECO:0007669"/>
    <property type="project" value="InterPro"/>
</dbReference>
<keyword evidence="7 13" id="KW-0547">Nucleotide-binding</keyword>
<dbReference type="InterPro" id="IPR001564">
    <property type="entry name" value="Nucleoside_diP_kinase"/>
</dbReference>
<dbReference type="PROSITE" id="PS51374">
    <property type="entry name" value="NDPK_LIKE"/>
    <property type="match status" value="1"/>
</dbReference>
<keyword evidence="9 13" id="KW-0067">ATP-binding</keyword>
<evidence type="ECO:0000256" key="1">
    <source>
        <dbReference type="ARBA" id="ARBA00000082"/>
    </source>
</evidence>
<evidence type="ECO:0000256" key="7">
    <source>
        <dbReference type="ARBA" id="ARBA00022741"/>
    </source>
</evidence>
<feature type="binding site" evidence="11">
    <location>
        <position position="63"/>
    </location>
    <ligand>
        <name>ATP</name>
        <dbReference type="ChEBI" id="CHEBI:30616"/>
    </ligand>
</feature>
<keyword evidence="6" id="KW-0479">Metal-binding</keyword>
<evidence type="ECO:0000256" key="4">
    <source>
        <dbReference type="ARBA" id="ARBA00008142"/>
    </source>
</evidence>
<feature type="domain" description="Nucleoside diphosphate kinase-like" evidence="14">
    <location>
        <begin position="7"/>
        <end position="165"/>
    </location>
</feature>
<dbReference type="Pfam" id="PF00334">
    <property type="entry name" value="NDK"/>
    <property type="match status" value="1"/>
</dbReference>
<keyword evidence="10" id="KW-0460">Magnesium</keyword>
<dbReference type="InterPro" id="IPR023005">
    <property type="entry name" value="Nucleoside_diP_kinase_AS"/>
</dbReference>
<feature type="binding site" evidence="11">
    <location>
        <position position="104"/>
    </location>
    <ligand>
        <name>ATP</name>
        <dbReference type="ChEBI" id="CHEBI:30616"/>
    </ligand>
</feature>
<reference evidence="15" key="1">
    <citation type="submission" date="2023-03" db="EMBL/GenBank/DDBJ databases">
        <authorList>
            <person name="Steffen K."/>
            <person name="Cardenas P."/>
        </authorList>
    </citation>
    <scope>NUCLEOTIDE SEQUENCE</scope>
</reference>
<evidence type="ECO:0000256" key="2">
    <source>
        <dbReference type="ARBA" id="ARBA00000937"/>
    </source>
</evidence>
<dbReference type="SUPFAM" id="SSF54919">
    <property type="entry name" value="Nucleoside diphosphate kinase, NDK"/>
    <property type="match status" value="1"/>
</dbReference>
<dbReference type="FunFam" id="3.30.70.141:FF:000015">
    <property type="entry name" value="Nucleoside diphosphate kinase B"/>
    <property type="match status" value="1"/>
</dbReference>
<dbReference type="InterPro" id="IPR036850">
    <property type="entry name" value="NDK-like_dom_sf"/>
</dbReference>
<comment type="cofactor">
    <cofactor evidence="3">
        <name>Mg(2+)</name>
        <dbReference type="ChEBI" id="CHEBI:18420"/>
    </cofactor>
</comment>
<dbReference type="GO" id="GO:0005524">
    <property type="term" value="F:ATP binding"/>
    <property type="evidence" value="ECO:0007669"/>
    <property type="project" value="UniProtKB-KW"/>
</dbReference>
<dbReference type="InterPro" id="IPR034907">
    <property type="entry name" value="NDK-like_dom"/>
</dbReference>
<feature type="binding site" evidence="11">
    <location>
        <position position="15"/>
    </location>
    <ligand>
        <name>ATP</name>
        <dbReference type="ChEBI" id="CHEBI:30616"/>
    </ligand>
</feature>
<dbReference type="PRINTS" id="PR01243">
    <property type="entry name" value="NUCDPKINASE"/>
</dbReference>
<sequence>MSKADKTERTFIMVKVDGVQRGLVGEIIKRFEQKGYKLVALKFLKPSLDHVKQHYKDLSSKGFYDGLCKFMSSGPVAAMVWEGMNAVAAGRIMLGETDPVRYLRKNLLQAPFVGTIVSTLDGEDSVSRLILPTHSSCSNICHGSDSVESAQKEISLWFKEEELVSWVQTSSQWIYE</sequence>
<evidence type="ECO:0000256" key="5">
    <source>
        <dbReference type="ARBA" id="ARBA00022679"/>
    </source>
</evidence>
<proteinExistence type="inferred from homology"/>
<comment type="caution">
    <text evidence="15">The sequence shown here is derived from an EMBL/GenBank/DDBJ whole genome shotgun (WGS) entry which is preliminary data.</text>
</comment>
<comment type="similarity">
    <text evidence="4 11 12">Belongs to the NDK family.</text>
</comment>
<comment type="catalytic activity">
    <reaction evidence="1 13">
        <text>a 2'-deoxyribonucleoside 5'-diphosphate + ATP = a 2'-deoxyribonucleoside 5'-triphosphate + ADP</text>
        <dbReference type="Rhea" id="RHEA:44640"/>
        <dbReference type="ChEBI" id="CHEBI:30616"/>
        <dbReference type="ChEBI" id="CHEBI:61560"/>
        <dbReference type="ChEBI" id="CHEBI:73316"/>
        <dbReference type="ChEBI" id="CHEBI:456216"/>
        <dbReference type="EC" id="2.7.4.6"/>
    </reaction>
</comment>
<dbReference type="GO" id="GO:0006183">
    <property type="term" value="P:GTP biosynthetic process"/>
    <property type="evidence" value="ECO:0007669"/>
    <property type="project" value="InterPro"/>
</dbReference>
<evidence type="ECO:0000256" key="10">
    <source>
        <dbReference type="ARBA" id="ARBA00022842"/>
    </source>
</evidence>
<evidence type="ECO:0000256" key="13">
    <source>
        <dbReference type="RuleBase" id="RU004013"/>
    </source>
</evidence>
<feature type="binding site" evidence="11">
    <location>
        <position position="91"/>
    </location>
    <ligand>
        <name>ATP</name>
        <dbReference type="ChEBI" id="CHEBI:30616"/>
    </ligand>
</feature>
<dbReference type="EMBL" id="CASHTH010002589">
    <property type="protein sequence ID" value="CAI8032212.1"/>
    <property type="molecule type" value="Genomic_DNA"/>
</dbReference>
<comment type="catalytic activity">
    <reaction evidence="2">
        <text>a ribonucleoside 5'-diphosphate + ATP = a ribonucleoside 5'-triphosphate + ADP</text>
        <dbReference type="Rhea" id="RHEA:18113"/>
        <dbReference type="ChEBI" id="CHEBI:30616"/>
        <dbReference type="ChEBI" id="CHEBI:57930"/>
        <dbReference type="ChEBI" id="CHEBI:61557"/>
        <dbReference type="ChEBI" id="CHEBI:456216"/>
        <dbReference type="EC" id="2.7.4.6"/>
    </reaction>
</comment>
<evidence type="ECO:0000256" key="11">
    <source>
        <dbReference type="PROSITE-ProRule" id="PRU00706"/>
    </source>
</evidence>
<evidence type="ECO:0000313" key="16">
    <source>
        <dbReference type="Proteomes" id="UP001174909"/>
    </source>
</evidence>
<dbReference type="PROSITE" id="PS00469">
    <property type="entry name" value="NDPK"/>
    <property type="match status" value="1"/>
</dbReference>
<feature type="binding site" evidence="11">
    <location>
        <position position="139"/>
    </location>
    <ligand>
        <name>ATP</name>
        <dbReference type="ChEBI" id="CHEBI:30616"/>
    </ligand>
</feature>
<evidence type="ECO:0000256" key="6">
    <source>
        <dbReference type="ARBA" id="ARBA00022723"/>
    </source>
</evidence>
<dbReference type="Proteomes" id="UP001174909">
    <property type="component" value="Unassembled WGS sequence"/>
</dbReference>
<evidence type="ECO:0000256" key="12">
    <source>
        <dbReference type="RuleBase" id="RU004011"/>
    </source>
</evidence>
<evidence type="ECO:0000256" key="3">
    <source>
        <dbReference type="ARBA" id="ARBA00001946"/>
    </source>
</evidence>